<reference evidence="5 6" key="1">
    <citation type="submission" date="2019-06" db="EMBL/GenBank/DDBJ databases">
        <title>Sorghum-associated microbial communities from plants grown in Nebraska, USA.</title>
        <authorList>
            <person name="Schachtman D."/>
        </authorList>
    </citation>
    <scope>NUCLEOTIDE SEQUENCE [LARGE SCALE GENOMIC DNA]</scope>
    <source>
        <strain evidence="5 6">2482</strain>
    </source>
</reference>
<comment type="similarity">
    <text evidence="1">Belongs to the CdaR family.</text>
</comment>
<dbReference type="PANTHER" id="PTHR33744">
    <property type="entry name" value="CARBOHYDRATE DIACID REGULATOR"/>
    <property type="match status" value="1"/>
</dbReference>
<dbReference type="RefSeq" id="WP_144561907.1">
    <property type="nucleotide sequence ID" value="NZ_VIVN01000001.1"/>
</dbReference>
<evidence type="ECO:0000259" key="4">
    <source>
        <dbReference type="Pfam" id="PF17853"/>
    </source>
</evidence>
<dbReference type="InterPro" id="IPR041522">
    <property type="entry name" value="CdaR_GGDEF"/>
</dbReference>
<dbReference type="InterPro" id="IPR042070">
    <property type="entry name" value="PucR_C-HTH_sf"/>
</dbReference>
<feature type="domain" description="CdaR GGDEF-like" evidence="4">
    <location>
        <begin position="147"/>
        <end position="257"/>
    </location>
</feature>
<evidence type="ECO:0000259" key="3">
    <source>
        <dbReference type="Pfam" id="PF13556"/>
    </source>
</evidence>
<dbReference type="EMBL" id="VIVN01000001">
    <property type="protein sequence ID" value="TWE08177.1"/>
    <property type="molecule type" value="Genomic_DNA"/>
</dbReference>
<feature type="domain" description="Putative sugar diacid recognition" evidence="2">
    <location>
        <begin position="8"/>
        <end position="137"/>
    </location>
</feature>
<feature type="domain" description="PucR C-terminal helix-turn-helix" evidence="3">
    <location>
        <begin position="304"/>
        <end position="358"/>
    </location>
</feature>
<sequence>MMKDNFYISQQLAQMIVDASKEVIGKDINFIKLDGEIIASTDPKRIGSFHEAAIQVKEKRAIVEVTEDDTFIGAKKGINYPIMMDQEMLGVIGISGDPEECKSLGFLLTKMTEVLIKEQMIVGKVHSLDELRSSVVRKLIFENQIKDASMKEHLHQLQIELEKTAFVGIIQLHGLNDPTSLPVNMHDILLKHGIKLFSYFFPNQYAIMINETQYRTIIQTIEAYFRSMEINCTIGIGSVCVWEELSTSYQHAKLALKHALSKEILIGEYAKLELEMIMENIDPSIRSDYTSKLIGELSKDEITLLHTYYKNNLSLKETAAELFIHKNTLQYRLEKIAEKTKVNPRDYHDSVKLYVALILQTL</sequence>
<gene>
    <name evidence="5" type="ORF">FB550_101191</name>
</gene>
<proteinExistence type="inferred from homology"/>
<evidence type="ECO:0000259" key="2">
    <source>
        <dbReference type="Pfam" id="PF05651"/>
    </source>
</evidence>
<dbReference type="PANTHER" id="PTHR33744:SF16">
    <property type="entry name" value="CARBOHYDRATE DIACID REGULATOR"/>
    <property type="match status" value="1"/>
</dbReference>
<dbReference type="InterPro" id="IPR051448">
    <property type="entry name" value="CdaR-like_regulators"/>
</dbReference>
<dbReference type="Pfam" id="PF13556">
    <property type="entry name" value="HTH_30"/>
    <property type="match status" value="1"/>
</dbReference>
<dbReference type="Proteomes" id="UP000319671">
    <property type="component" value="Unassembled WGS sequence"/>
</dbReference>
<evidence type="ECO:0000313" key="6">
    <source>
        <dbReference type="Proteomes" id="UP000319671"/>
    </source>
</evidence>
<accession>A0A561DXS9</accession>
<evidence type="ECO:0000313" key="5">
    <source>
        <dbReference type="EMBL" id="TWE08177.1"/>
    </source>
</evidence>
<organism evidence="5 6">
    <name type="scientific">Neobacillus bataviensis</name>
    <dbReference type="NCBI Taxonomy" id="220685"/>
    <lineage>
        <taxon>Bacteria</taxon>
        <taxon>Bacillati</taxon>
        <taxon>Bacillota</taxon>
        <taxon>Bacilli</taxon>
        <taxon>Bacillales</taxon>
        <taxon>Bacillaceae</taxon>
        <taxon>Neobacillus</taxon>
    </lineage>
</organism>
<dbReference type="InterPro" id="IPR025736">
    <property type="entry name" value="PucR_C-HTH_dom"/>
</dbReference>
<dbReference type="InterPro" id="IPR008599">
    <property type="entry name" value="Diacid_rec"/>
</dbReference>
<dbReference type="Pfam" id="PF17853">
    <property type="entry name" value="GGDEF_2"/>
    <property type="match status" value="1"/>
</dbReference>
<protein>
    <submittedName>
        <fullName evidence="5">CdaR family transcriptional regulator</fullName>
    </submittedName>
</protein>
<dbReference type="Pfam" id="PF05651">
    <property type="entry name" value="Diacid_rec"/>
    <property type="match status" value="1"/>
</dbReference>
<name>A0A561DXS9_9BACI</name>
<dbReference type="AlphaFoldDB" id="A0A561DXS9"/>
<evidence type="ECO:0000256" key="1">
    <source>
        <dbReference type="ARBA" id="ARBA00006754"/>
    </source>
</evidence>
<comment type="caution">
    <text evidence="5">The sequence shown here is derived from an EMBL/GenBank/DDBJ whole genome shotgun (WGS) entry which is preliminary data.</text>
</comment>
<keyword evidence="6" id="KW-1185">Reference proteome</keyword>
<dbReference type="Gene3D" id="1.10.10.2840">
    <property type="entry name" value="PucR C-terminal helix-turn-helix domain"/>
    <property type="match status" value="1"/>
</dbReference>